<dbReference type="PATRIC" id="fig|1678840.3.peg.1108"/>
<keyword evidence="2" id="KW-1185">Reference proteome</keyword>
<dbReference type="InterPro" id="IPR016181">
    <property type="entry name" value="Acyl_CoA_acyltransferase"/>
</dbReference>
<dbReference type="AlphaFoldDB" id="A0A0K8PCU9"/>
<dbReference type="PANTHER" id="PTHR41368:SF1">
    <property type="entry name" value="PROTEIN YGHO"/>
    <property type="match status" value="1"/>
</dbReference>
<dbReference type="PANTHER" id="PTHR41368">
    <property type="entry name" value="PROTEIN YGHO"/>
    <property type="match status" value="1"/>
</dbReference>
<dbReference type="SUPFAM" id="SSF55729">
    <property type="entry name" value="Acyl-CoA N-acyltransferases (Nat)"/>
    <property type="match status" value="1"/>
</dbReference>
<protein>
    <recommendedName>
        <fullName evidence="3">N-acetyltransferase domain-containing protein</fullName>
    </recommendedName>
</protein>
<dbReference type="Gene3D" id="3.40.630.30">
    <property type="match status" value="2"/>
</dbReference>
<dbReference type="EMBL" id="DF968180">
    <property type="protein sequence ID" value="GAP39970.1"/>
    <property type="molecule type" value="Genomic_DNA"/>
</dbReference>
<name>A0A0K8PCU9_9CHLR</name>
<reference evidence="1" key="1">
    <citation type="journal article" date="2015" name="Genome Announc.">
        <title>Draft Genome Sequence of Anaerolineae Strain TC1, a Novel Isolate from a Methanogenic Wastewater Treatment System.</title>
        <authorList>
            <person name="Matsuura N."/>
            <person name="Tourlousse D.M."/>
            <person name="Sun L."/>
            <person name="Toyonaga M."/>
            <person name="Kuroda K."/>
            <person name="Ohashi A."/>
            <person name="Cruz R."/>
            <person name="Yamaguchi T."/>
            <person name="Sekiguchi Y."/>
        </authorList>
    </citation>
    <scope>NUCLEOTIDE SEQUENCE [LARGE SCALE GENOMIC DNA]</scope>
    <source>
        <strain evidence="1">TC1</strain>
    </source>
</reference>
<dbReference type="Proteomes" id="UP000053370">
    <property type="component" value="Unassembled WGS sequence"/>
</dbReference>
<dbReference type="STRING" id="1678840.ATC1_12509"/>
<evidence type="ECO:0008006" key="3">
    <source>
        <dbReference type="Google" id="ProtNLM"/>
    </source>
</evidence>
<evidence type="ECO:0000313" key="2">
    <source>
        <dbReference type="Proteomes" id="UP000053370"/>
    </source>
</evidence>
<gene>
    <name evidence="1" type="ORF">ATC1_12509</name>
</gene>
<dbReference type="RefSeq" id="WP_062278837.1">
    <property type="nucleotide sequence ID" value="NZ_DF968180.1"/>
</dbReference>
<dbReference type="OrthoDB" id="9806005at2"/>
<dbReference type="InterPro" id="IPR039968">
    <property type="entry name" value="BcerS-like"/>
</dbReference>
<proteinExistence type="predicted"/>
<evidence type="ECO:0000313" key="1">
    <source>
        <dbReference type="EMBL" id="GAP39970.1"/>
    </source>
</evidence>
<sequence>MVEIRLVNTDDKKQVKQFVQFHYDLYKGDPNWVPPFRGDVEVMLNKKKHPFYDHSEADFFTAWKNGKMAGRIAALMNNSYNNYHQLKTANLFLFDSINDQEVANALFDAAIEWARKRGLNEIIGPKGFSLFDGYGVLTDGFDERQMMNMSAYNYPYYKNLYEAYGFRKCNEFVSMSFKASEFVLPEKVQKVAEIVQKRGTLKVIAYKSRKEFVKNAQTIANLYAKSFENNWEYFPMSFKEIQFLIDNVLKMVDPKMVKFITNEKQEIVGFLITFPDLSAAMQRHNGYLTPALILDLLLEIRRTKKVTLNGFGILEEYRRRGGDALLYSSMSKLLEAFPQFVDAEATQMAESAKEVQLEMIALGLKPKKHHRIYKKEF</sequence>
<organism evidence="1">
    <name type="scientific">Flexilinea flocculi</name>
    <dbReference type="NCBI Taxonomy" id="1678840"/>
    <lineage>
        <taxon>Bacteria</taxon>
        <taxon>Bacillati</taxon>
        <taxon>Chloroflexota</taxon>
        <taxon>Anaerolineae</taxon>
        <taxon>Anaerolineales</taxon>
        <taxon>Anaerolineaceae</taxon>
        <taxon>Flexilinea</taxon>
    </lineage>
</organism>
<accession>A0A0K8PCU9</accession>